<gene>
    <name evidence="5" type="ORF">BDZ94DRAFT_1287584</name>
</gene>
<evidence type="ECO:0000313" key="6">
    <source>
        <dbReference type="Proteomes" id="UP000807353"/>
    </source>
</evidence>
<protein>
    <recommendedName>
        <fullName evidence="7">D-xylulose kinase</fullName>
    </recommendedName>
</protein>
<evidence type="ECO:0000256" key="3">
    <source>
        <dbReference type="ARBA" id="ARBA00022777"/>
    </source>
</evidence>
<sequence length="794" mass="84427">MPAVPKNGQALFLGLELATDQLRATIVDESLELVGVECVDFDTELSEYQTQGGIFTTPGDAYTTPIEMWIKGLDTLLEKLHRNYDLTRIKSIGGAAQHALVWWKSTTVPSLSSLDPHTLLHNHFPAHTFSLPNTPIAQDTSSHTHALAIENLLGGPDLMAARVGTCANASLVAAQLLRVRESWPQDVWARTGRVQLASAFLGSLIAGKWMGMGEAEACATGLWVHGSNPNNGNTIPGGTPGYWDEGVLDIVGGSREEGRRVRGWLGDVDVSGGGRRAGNVSRYLVERYGFDPDTIVAPFTSDYLSSYLSLCPSPNDAILSFGPMDTLMTPAQHYIPTRLYSLYPHPAQDAGEKRKYIAVLSSRNADVPRALVRDMYTKSWSAFDRLVAIVPPGGSIGLDDKLFSFWHLQGDSYPFSHVKGIFRFETGIKVNEFRDLRANPRCLLESQVLAFRTKWSQMIATGLLGSARKGGISPAPPLPGRSSSVMSSLGLPFDPYDHIPLPSRVLATGAAANFPSVANLVGDIFNAPVFVPNTQVDSAQVVPHRNAPAQGYPGRAALGGSYVARWVWGREWGAGGLSVFEDEMKRLLGKRWVSTGGVPLRTNVNGATSIAAGLTVGGSSGANSGSSTPYGHPGSRSGLGATIFVEEEEDEELERERNAGSNLSPGVIGGGMFGAGPFGEMGYGSARMRTQTSSTMDSLASGTSGPVPSTAYTTPDLGLGNTGIISPGLGTNGNATTPTTPTPLTPVVALPTADPEAQVGLAKVAEPDLDAFMTYAAIVPEYCRLESMLIKGIV</sequence>
<evidence type="ECO:0000256" key="4">
    <source>
        <dbReference type="SAM" id="MobiDB-lite"/>
    </source>
</evidence>
<feature type="region of interest" description="Disordered" evidence="4">
    <location>
        <begin position="619"/>
        <end position="638"/>
    </location>
</feature>
<dbReference type="SUPFAM" id="SSF53067">
    <property type="entry name" value="Actin-like ATPase domain"/>
    <property type="match status" value="1"/>
</dbReference>
<proteinExistence type="inferred from homology"/>
<dbReference type="AlphaFoldDB" id="A0A9P6CPB4"/>
<comment type="caution">
    <text evidence="5">The sequence shown here is derived from an EMBL/GenBank/DDBJ whole genome shotgun (WGS) entry which is preliminary data.</text>
</comment>
<keyword evidence="2" id="KW-0808">Transferase</keyword>
<comment type="similarity">
    <text evidence="1">Belongs to the FGGY kinase family.</text>
</comment>
<evidence type="ECO:0000256" key="1">
    <source>
        <dbReference type="ARBA" id="ARBA00009156"/>
    </source>
</evidence>
<dbReference type="Proteomes" id="UP000807353">
    <property type="component" value="Unassembled WGS sequence"/>
</dbReference>
<evidence type="ECO:0000313" key="5">
    <source>
        <dbReference type="EMBL" id="KAF9467498.1"/>
    </source>
</evidence>
<dbReference type="InterPro" id="IPR043129">
    <property type="entry name" value="ATPase_NBD"/>
</dbReference>
<keyword evidence="6" id="KW-1185">Reference proteome</keyword>
<dbReference type="PANTHER" id="PTHR10196:SF57">
    <property type="entry name" value="XYLULOSE KINASE"/>
    <property type="match status" value="1"/>
</dbReference>
<dbReference type="GO" id="GO:0005829">
    <property type="term" value="C:cytosol"/>
    <property type="evidence" value="ECO:0007669"/>
    <property type="project" value="TreeGrafter"/>
</dbReference>
<evidence type="ECO:0008006" key="7">
    <source>
        <dbReference type="Google" id="ProtNLM"/>
    </source>
</evidence>
<evidence type="ECO:0000256" key="2">
    <source>
        <dbReference type="ARBA" id="ARBA00022679"/>
    </source>
</evidence>
<reference evidence="5" key="1">
    <citation type="submission" date="2020-11" db="EMBL/GenBank/DDBJ databases">
        <authorList>
            <consortium name="DOE Joint Genome Institute"/>
            <person name="Ahrendt S."/>
            <person name="Riley R."/>
            <person name="Andreopoulos W."/>
            <person name="Labutti K."/>
            <person name="Pangilinan J."/>
            <person name="Ruiz-Duenas F.J."/>
            <person name="Barrasa J.M."/>
            <person name="Sanchez-Garcia M."/>
            <person name="Camarero S."/>
            <person name="Miyauchi S."/>
            <person name="Serrano A."/>
            <person name="Linde D."/>
            <person name="Babiker R."/>
            <person name="Drula E."/>
            <person name="Ayuso-Fernandez I."/>
            <person name="Pacheco R."/>
            <person name="Padilla G."/>
            <person name="Ferreira P."/>
            <person name="Barriuso J."/>
            <person name="Kellner H."/>
            <person name="Castanera R."/>
            <person name="Alfaro M."/>
            <person name="Ramirez L."/>
            <person name="Pisabarro A.G."/>
            <person name="Kuo A."/>
            <person name="Tritt A."/>
            <person name="Lipzen A."/>
            <person name="He G."/>
            <person name="Yan M."/>
            <person name="Ng V."/>
            <person name="Cullen D."/>
            <person name="Martin F."/>
            <person name="Rosso M.-N."/>
            <person name="Henrissat B."/>
            <person name="Hibbett D."/>
            <person name="Martinez A.T."/>
            <person name="Grigoriev I.V."/>
        </authorList>
    </citation>
    <scope>NUCLEOTIDE SEQUENCE</scope>
    <source>
        <strain evidence="5">CBS 247.69</strain>
    </source>
</reference>
<dbReference type="EMBL" id="MU150236">
    <property type="protein sequence ID" value="KAF9467498.1"/>
    <property type="molecule type" value="Genomic_DNA"/>
</dbReference>
<dbReference type="PANTHER" id="PTHR10196">
    <property type="entry name" value="SUGAR KINASE"/>
    <property type="match status" value="1"/>
</dbReference>
<dbReference type="Gene3D" id="3.30.420.40">
    <property type="match status" value="2"/>
</dbReference>
<dbReference type="OrthoDB" id="1728974at2759"/>
<keyword evidence="3" id="KW-0418">Kinase</keyword>
<dbReference type="GO" id="GO:0005997">
    <property type="term" value="P:xylulose metabolic process"/>
    <property type="evidence" value="ECO:0007669"/>
    <property type="project" value="TreeGrafter"/>
</dbReference>
<accession>A0A9P6CPB4</accession>
<name>A0A9P6CPB4_9AGAR</name>
<dbReference type="GO" id="GO:0004856">
    <property type="term" value="F:D-xylulokinase activity"/>
    <property type="evidence" value="ECO:0007669"/>
    <property type="project" value="TreeGrafter"/>
</dbReference>
<organism evidence="5 6">
    <name type="scientific">Collybia nuda</name>
    <dbReference type="NCBI Taxonomy" id="64659"/>
    <lineage>
        <taxon>Eukaryota</taxon>
        <taxon>Fungi</taxon>
        <taxon>Dikarya</taxon>
        <taxon>Basidiomycota</taxon>
        <taxon>Agaricomycotina</taxon>
        <taxon>Agaricomycetes</taxon>
        <taxon>Agaricomycetidae</taxon>
        <taxon>Agaricales</taxon>
        <taxon>Tricholomatineae</taxon>
        <taxon>Clitocybaceae</taxon>
        <taxon>Collybia</taxon>
    </lineage>
</organism>